<dbReference type="AlphaFoldDB" id="A0A150IHD3"/>
<organism evidence="1 2">
    <name type="scientific">Candidatus Methanofastidiosum methylothiophilum</name>
    <dbReference type="NCBI Taxonomy" id="1705564"/>
    <lineage>
        <taxon>Archaea</taxon>
        <taxon>Methanobacteriati</taxon>
        <taxon>Methanobacteriota</taxon>
        <taxon>Stenosarchaea group</taxon>
        <taxon>Candidatus Methanofastidiosia</taxon>
        <taxon>Candidatus Methanofastidiosales</taxon>
        <taxon>Candidatus Methanofastidiosaceae</taxon>
        <taxon>Candidatus Methanofastidiosum</taxon>
    </lineage>
</organism>
<protein>
    <submittedName>
        <fullName evidence="1">Uncharacterized protein</fullName>
    </submittedName>
</protein>
<dbReference type="EMBL" id="LNGC01000286">
    <property type="protein sequence ID" value="KYC44393.1"/>
    <property type="molecule type" value="Genomic_DNA"/>
</dbReference>
<name>A0A150IHD3_9EURY</name>
<gene>
    <name evidence="1" type="ORF">AMQ22_02308</name>
</gene>
<accession>A0A150IHD3</accession>
<proteinExistence type="predicted"/>
<comment type="caution">
    <text evidence="1">The sequence shown here is derived from an EMBL/GenBank/DDBJ whole genome shotgun (WGS) entry which is preliminary data.</text>
</comment>
<evidence type="ECO:0000313" key="2">
    <source>
        <dbReference type="Proteomes" id="UP000075398"/>
    </source>
</evidence>
<evidence type="ECO:0000313" key="1">
    <source>
        <dbReference type="EMBL" id="KYC44393.1"/>
    </source>
</evidence>
<reference evidence="1 2" key="1">
    <citation type="journal article" date="2016" name="ISME J.">
        <title>Chasing the elusive Euryarchaeota class WSA2: genomes reveal a uniquely fastidious methyl-reducing methanogen.</title>
        <authorList>
            <person name="Nobu M.K."/>
            <person name="Narihiro T."/>
            <person name="Kuroda K."/>
            <person name="Mei R."/>
            <person name="Liu W.T."/>
        </authorList>
    </citation>
    <scope>NUCLEOTIDE SEQUENCE [LARGE SCALE GENOMIC DNA]</scope>
    <source>
        <strain evidence="1">U1lsi0528_Bin055</strain>
    </source>
</reference>
<dbReference type="Proteomes" id="UP000075398">
    <property type="component" value="Unassembled WGS sequence"/>
</dbReference>
<sequence length="92" mass="10763">MFYEGKIKKKPIHIPLNSPKGHNSKKMYKFQDDIEKIHRLEEYINQRITCLDEEEDRMFTFYELSEALGISIDDLDRLLAFYAGGNASGVTF</sequence>